<evidence type="ECO:0000256" key="1">
    <source>
        <dbReference type="SAM" id="MobiDB-lite"/>
    </source>
</evidence>
<name>A0AA41R333_9MICO</name>
<dbReference type="EMBL" id="JALGAR010000007">
    <property type="protein sequence ID" value="MCI4659911.1"/>
    <property type="molecule type" value="Genomic_DNA"/>
</dbReference>
<dbReference type="PROSITE" id="PS51257">
    <property type="entry name" value="PROKAR_LIPOPROTEIN"/>
    <property type="match status" value="1"/>
</dbReference>
<dbReference type="AlphaFoldDB" id="A0AA41R333"/>
<dbReference type="Proteomes" id="UP001165341">
    <property type="component" value="Unassembled WGS sequence"/>
</dbReference>
<keyword evidence="4" id="KW-1185">Reference proteome</keyword>
<keyword evidence="2" id="KW-0732">Signal</keyword>
<evidence type="ECO:0000313" key="4">
    <source>
        <dbReference type="Proteomes" id="UP001165341"/>
    </source>
</evidence>
<accession>A0AA41R333</accession>
<feature type="region of interest" description="Disordered" evidence="1">
    <location>
        <begin position="28"/>
        <end position="51"/>
    </location>
</feature>
<evidence type="ECO:0000256" key="2">
    <source>
        <dbReference type="SAM" id="SignalP"/>
    </source>
</evidence>
<feature type="compositionally biased region" description="Low complexity" evidence="1">
    <location>
        <begin position="31"/>
        <end position="51"/>
    </location>
</feature>
<feature type="signal peptide" evidence="2">
    <location>
        <begin position="1"/>
        <end position="24"/>
    </location>
</feature>
<sequence>MRRPVLLLAAAFTAALLLSGCAGPATGGTAAGSSPMATPSPSPAMATPTPTPTAAARAVHLSIGALAVSTIDATGTTIATTPYSGGAPAMVAFLSAAIGVAPTVARTDPETGCSGAATTYTWAAGFLVDVPDTENPPLYTWTVQARSAQVGDTGLTVQSSTGLVVGTDVSASAAALPADQKIDEYQDGTGPLVFEVAGRTAEDKPYGGAALVGRGGVLSAIAAPAGLGKFYC</sequence>
<dbReference type="RefSeq" id="WP_243013355.1">
    <property type="nucleotide sequence ID" value="NZ_JALGAR010000007.1"/>
</dbReference>
<feature type="chain" id="PRO_5041447338" evidence="2">
    <location>
        <begin position="25"/>
        <end position="232"/>
    </location>
</feature>
<gene>
    <name evidence="3" type="ORF">MQH31_19050</name>
</gene>
<reference evidence="3" key="1">
    <citation type="submission" date="2022-03" db="EMBL/GenBank/DDBJ databases">
        <title>Cryobacterium sp. nov. strain ZS14-85, isolated from Antarctic soil.</title>
        <authorList>
            <person name="Li J."/>
            <person name="Niu G."/>
        </authorList>
    </citation>
    <scope>NUCLEOTIDE SEQUENCE</scope>
    <source>
        <strain evidence="3">ZS14-85</strain>
    </source>
</reference>
<proteinExistence type="predicted"/>
<comment type="caution">
    <text evidence="3">The sequence shown here is derived from an EMBL/GenBank/DDBJ whole genome shotgun (WGS) entry which is preliminary data.</text>
</comment>
<protein>
    <submittedName>
        <fullName evidence="3">Uncharacterized protein</fullName>
    </submittedName>
</protein>
<organism evidence="3 4">
    <name type="scientific">Cryobacterium zhongshanensis</name>
    <dbReference type="NCBI Taxonomy" id="2928153"/>
    <lineage>
        <taxon>Bacteria</taxon>
        <taxon>Bacillati</taxon>
        <taxon>Actinomycetota</taxon>
        <taxon>Actinomycetes</taxon>
        <taxon>Micrococcales</taxon>
        <taxon>Microbacteriaceae</taxon>
        <taxon>Cryobacterium</taxon>
    </lineage>
</organism>
<evidence type="ECO:0000313" key="3">
    <source>
        <dbReference type="EMBL" id="MCI4659911.1"/>
    </source>
</evidence>